<dbReference type="PANTHER" id="PTHR23246:SF13">
    <property type="entry name" value="GH12359P"/>
    <property type="match status" value="1"/>
</dbReference>
<organism evidence="3 4">
    <name type="scientific">Dictyostelium purpureum</name>
    <name type="common">Slime mold</name>
    <dbReference type="NCBI Taxonomy" id="5786"/>
    <lineage>
        <taxon>Eukaryota</taxon>
        <taxon>Amoebozoa</taxon>
        <taxon>Evosea</taxon>
        <taxon>Eumycetozoa</taxon>
        <taxon>Dictyostelia</taxon>
        <taxon>Dictyosteliales</taxon>
        <taxon>Dictyosteliaceae</taxon>
        <taxon>Dictyostelium</taxon>
    </lineage>
</organism>
<feature type="transmembrane region" description="Helical" evidence="2">
    <location>
        <begin position="562"/>
        <end position="581"/>
    </location>
</feature>
<dbReference type="FunCoup" id="F0ZG55">
    <property type="interactions" value="743"/>
</dbReference>
<evidence type="ECO:0000256" key="2">
    <source>
        <dbReference type="SAM" id="Phobius"/>
    </source>
</evidence>
<keyword evidence="2" id="KW-0812">Transmembrane</keyword>
<dbReference type="STRING" id="5786.F0ZG55"/>
<protein>
    <submittedName>
        <fullName evidence="3">Uncharacterized protein</fullName>
    </submittedName>
</protein>
<feature type="transmembrane region" description="Helical" evidence="2">
    <location>
        <begin position="191"/>
        <end position="213"/>
    </location>
</feature>
<dbReference type="AlphaFoldDB" id="F0ZG55"/>
<dbReference type="GeneID" id="10503793"/>
<name>F0ZG55_DICPU</name>
<dbReference type="InParanoid" id="F0ZG55"/>
<feature type="transmembrane region" description="Helical" evidence="2">
    <location>
        <begin position="665"/>
        <end position="682"/>
    </location>
</feature>
<feature type="transmembrane region" description="Helical" evidence="2">
    <location>
        <begin position="265"/>
        <end position="285"/>
    </location>
</feature>
<keyword evidence="2" id="KW-0472">Membrane</keyword>
<feature type="transmembrane region" description="Helical" evidence="2">
    <location>
        <begin position="517"/>
        <end position="541"/>
    </location>
</feature>
<evidence type="ECO:0000313" key="3">
    <source>
        <dbReference type="EMBL" id="EGC37042.1"/>
    </source>
</evidence>
<feature type="transmembrane region" description="Helical" evidence="2">
    <location>
        <begin position="400"/>
        <end position="425"/>
    </location>
</feature>
<dbReference type="OMA" id="HAVCRYP"/>
<dbReference type="RefSeq" id="XP_003286399.1">
    <property type="nucleotide sequence ID" value="XM_003286351.1"/>
</dbReference>
<evidence type="ECO:0000313" key="4">
    <source>
        <dbReference type="Proteomes" id="UP000001064"/>
    </source>
</evidence>
<reference evidence="4" key="1">
    <citation type="journal article" date="2011" name="Genome Biol.">
        <title>Comparative genomics of the social amoebae Dictyostelium discoideum and Dictyostelium purpureum.</title>
        <authorList>
            <consortium name="US DOE Joint Genome Institute (JGI-PGF)"/>
            <person name="Sucgang R."/>
            <person name="Kuo A."/>
            <person name="Tian X."/>
            <person name="Salerno W."/>
            <person name="Parikh A."/>
            <person name="Feasley C.L."/>
            <person name="Dalin E."/>
            <person name="Tu H."/>
            <person name="Huang E."/>
            <person name="Barry K."/>
            <person name="Lindquist E."/>
            <person name="Shapiro H."/>
            <person name="Bruce D."/>
            <person name="Schmutz J."/>
            <person name="Salamov A."/>
            <person name="Fey P."/>
            <person name="Gaudet P."/>
            <person name="Anjard C."/>
            <person name="Babu M.M."/>
            <person name="Basu S."/>
            <person name="Bushmanova Y."/>
            <person name="van der Wel H."/>
            <person name="Katoh-Kurasawa M."/>
            <person name="Dinh C."/>
            <person name="Coutinho P.M."/>
            <person name="Saito T."/>
            <person name="Elias M."/>
            <person name="Schaap P."/>
            <person name="Kay R.R."/>
            <person name="Henrissat B."/>
            <person name="Eichinger L."/>
            <person name="Rivero F."/>
            <person name="Putnam N.H."/>
            <person name="West C.M."/>
            <person name="Loomis W.F."/>
            <person name="Chisholm R.L."/>
            <person name="Shaulsky G."/>
            <person name="Strassmann J.E."/>
            <person name="Queller D.C."/>
            <person name="Kuspa A."/>
            <person name="Grigoriev I.V."/>
        </authorList>
    </citation>
    <scope>NUCLEOTIDE SEQUENCE [LARGE SCALE GENOMIC DNA]</scope>
    <source>
        <strain evidence="4">QSDP1</strain>
    </source>
</reference>
<dbReference type="PANTHER" id="PTHR23246">
    <property type="entry name" value="NEW-GLUE PROTEIN"/>
    <property type="match status" value="1"/>
</dbReference>
<dbReference type="InterPro" id="IPR053095">
    <property type="entry name" value="Actin-binding/GATA_Znf"/>
</dbReference>
<proteinExistence type="predicted"/>
<keyword evidence="2" id="KW-1133">Transmembrane helix</keyword>
<feature type="transmembrane region" description="Helical" evidence="2">
    <location>
        <begin position="630"/>
        <end position="653"/>
    </location>
</feature>
<feature type="transmembrane region" description="Helical" evidence="2">
    <location>
        <begin position="27"/>
        <end position="45"/>
    </location>
</feature>
<feature type="region of interest" description="Disordered" evidence="1">
    <location>
        <begin position="764"/>
        <end position="793"/>
    </location>
</feature>
<feature type="transmembrane region" description="Helical" evidence="2">
    <location>
        <begin position="233"/>
        <end position="253"/>
    </location>
</feature>
<gene>
    <name evidence="3" type="ORF">DICPUDRAFT_97369</name>
</gene>
<dbReference type="eggNOG" id="ENOG502RFMU">
    <property type="taxonomic scope" value="Eukaryota"/>
</dbReference>
<feature type="transmembrane region" description="Helical" evidence="2">
    <location>
        <begin position="601"/>
        <end position="623"/>
    </location>
</feature>
<sequence>MDKTIDFLENADLQPKYVEDKKGRNPLSGIITILYLPLLFIYLYYSIQPQYQPLPSCCACASHATPLDSWIYRANTDQCKNSTECKSYIQKKLTLNCDATLSYLPIPDTNLTMNIASVGCIDLKPGDTCSAECLQVSQSWQTSLDYTNPDNSYQAVIRCPLSVGVCDFKAVYSNQETVPHGVCRYPELSGILTVLGSGLGLLNGLLITMRVMLRTFWNRIGANNTRNGNIYDYWKGVIIGALFNYFGILYLSLGKGVTKRMRYGGQLSMGFLIMFFKSPFVIYLVQIFSSFWTPIAILMILGFISIGIIIRTIYNLVVLEMRSRNCVVLSQGPIEHFGNQDEENPNENYYLKYYQQPERLKPVPYTTWRDFFQGLYMNIFSLVHLRAKSYRRYSGLKNGFYVSISLTTITLVWALLYGLCGWEYITYNFPFPLVPIKTNGNIKDLDNKLPQSFNIDDFFNNNSNDNNANNNSSNASSYSLSTSGSNDHSSSSSIIPSANQKAVTLQQLLSIAFLQSVYYVVSWALVMVIVFHFSLFLKYLPENSNFLLFKKKKHGNKIDYKFGFLVGIAPVVLSSFFFFYFEFYPYLNLPLPDSPDLCAYPSWTLVIPFLGLIPGFFCFIFAVSERFRSGVLSAIGVSILFFGMGATILLLNYCIDPYQDQFNPLAWFISLIGTFIIVYGSIRSDQILILDKKKENPRFLEEERLLSPTPIKNITEDVYVDHSFDNNSNSSNSMHNSILNYNSFNENNFIEQINQESKNDIYININSNKNNSDNNNNDNNNNNNNGGDYNYQM</sequence>
<feature type="transmembrane region" description="Helical" evidence="2">
    <location>
        <begin position="291"/>
        <end position="314"/>
    </location>
</feature>
<dbReference type="KEGG" id="dpp:DICPUDRAFT_97369"/>
<evidence type="ECO:0000256" key="1">
    <source>
        <dbReference type="SAM" id="MobiDB-lite"/>
    </source>
</evidence>
<dbReference type="EMBL" id="GL871009">
    <property type="protein sequence ID" value="EGC37042.1"/>
    <property type="molecule type" value="Genomic_DNA"/>
</dbReference>
<keyword evidence="4" id="KW-1185">Reference proteome</keyword>
<dbReference type="OrthoDB" id="16746at2759"/>
<dbReference type="VEuPathDB" id="AmoebaDB:DICPUDRAFT_97369"/>
<dbReference type="Proteomes" id="UP000001064">
    <property type="component" value="Unassembled WGS sequence"/>
</dbReference>
<accession>F0ZG55</accession>